<keyword evidence="1" id="KW-0472">Membrane</keyword>
<sequence>MRSGNPALKESTFLDLASGTVVRNPGDAMTLNGTVNKTGVLLLLCVITAAFAWNQVEFTLDGPVGAAPYMWGGAIGGLVLALITVFKKEWSPVTAPLYAIVEGFFLGAISAMYNHLYEGIVMQAVLLTFGTLFALLFAYRSGLIKATENFKLGIVAATGGIFLVYMASMVLGMFGIQIPLIHESGIIGIGFSLFVVVIAALNLVLDFDFIETGVEHGAPKYMEWYGAFGLLVTLVWLYIEFLRLLSKLQSRN</sequence>
<dbReference type="EMBL" id="VICD02000070">
    <property type="protein sequence ID" value="KAB8195601.1"/>
    <property type="molecule type" value="Genomic_DNA"/>
</dbReference>
<dbReference type="Pfam" id="PF12811">
    <property type="entry name" value="BaxI_1"/>
    <property type="match status" value="1"/>
</dbReference>
<feature type="transmembrane region" description="Helical" evidence="1">
    <location>
        <begin position="68"/>
        <end position="86"/>
    </location>
</feature>
<dbReference type="InterPro" id="IPR010539">
    <property type="entry name" value="BaxI_1-like"/>
</dbReference>
<dbReference type="PANTHER" id="PTHR41282">
    <property type="entry name" value="CONSERVED TRANSMEMBRANE PROTEIN-RELATED"/>
    <property type="match status" value="1"/>
</dbReference>
<organism evidence="2 4">
    <name type="scientific">Marilutibacter maris</name>
    <dbReference type="NCBI Taxonomy" id="1605891"/>
    <lineage>
        <taxon>Bacteria</taxon>
        <taxon>Pseudomonadati</taxon>
        <taxon>Pseudomonadota</taxon>
        <taxon>Gammaproteobacteria</taxon>
        <taxon>Lysobacterales</taxon>
        <taxon>Lysobacteraceae</taxon>
        <taxon>Marilutibacter</taxon>
    </lineage>
</organism>
<feature type="transmembrane region" description="Helical" evidence="1">
    <location>
        <begin position="186"/>
        <end position="209"/>
    </location>
</feature>
<evidence type="ECO:0000313" key="3">
    <source>
        <dbReference type="EMBL" id="KAB8195601.1"/>
    </source>
</evidence>
<dbReference type="PANTHER" id="PTHR41282:SF1">
    <property type="entry name" value="CONSERVED TRANSMEMBRANE PROTEIN-RELATED"/>
    <property type="match status" value="1"/>
</dbReference>
<feature type="transmembrane region" description="Helical" evidence="1">
    <location>
        <begin position="221"/>
        <end position="239"/>
    </location>
</feature>
<name>A0A2U9T392_9GAMM</name>
<accession>A0A2U9T392</accession>
<reference evidence="3 5" key="2">
    <citation type="submission" date="2019-10" db="EMBL/GenBank/DDBJ databases">
        <title>Lysobacter alkalisoli sp. nov., isolated from saline-alkaline soil.</title>
        <authorList>
            <person name="Sun J.-Q."/>
        </authorList>
    </citation>
    <scope>NUCLEOTIDE SEQUENCE [LARGE SCALE GENOMIC DNA]</scope>
    <source>
        <strain evidence="3 5">KCTC 42381</strain>
    </source>
</reference>
<dbReference type="PIRSF" id="PIRSF009160">
    <property type="entry name" value="UCP009160"/>
    <property type="match status" value="1"/>
</dbReference>
<protein>
    <submittedName>
        <fullName evidence="2">Membrane protein</fullName>
    </submittedName>
</protein>
<gene>
    <name evidence="2" type="ORF">C9I47_1216</name>
    <name evidence="3" type="ORF">FKV24_005145</name>
</gene>
<feature type="transmembrane region" description="Helical" evidence="1">
    <location>
        <begin position="93"/>
        <end position="113"/>
    </location>
</feature>
<evidence type="ECO:0000313" key="5">
    <source>
        <dbReference type="Proteomes" id="UP000320431"/>
    </source>
</evidence>
<dbReference type="OrthoDB" id="116480at2"/>
<dbReference type="Proteomes" id="UP000320431">
    <property type="component" value="Unassembled WGS sequence"/>
</dbReference>
<feature type="transmembrane region" description="Helical" evidence="1">
    <location>
        <begin position="119"/>
        <end position="140"/>
    </location>
</feature>
<keyword evidence="4" id="KW-1185">Reference proteome</keyword>
<feature type="transmembrane region" description="Helical" evidence="1">
    <location>
        <begin position="152"/>
        <end position="174"/>
    </location>
</feature>
<keyword evidence="1" id="KW-0812">Transmembrane</keyword>
<feature type="transmembrane region" description="Helical" evidence="1">
    <location>
        <begin position="39"/>
        <end position="56"/>
    </location>
</feature>
<proteinExistence type="predicted"/>
<evidence type="ECO:0000313" key="2">
    <source>
        <dbReference type="EMBL" id="AWV06931.1"/>
    </source>
</evidence>
<reference evidence="2 4" key="1">
    <citation type="submission" date="2018-05" db="EMBL/GenBank/DDBJ databases">
        <title>The complete genome of Lysobacter maris HZ9B, a marine bacterium antagonistic against terrestrial plant pathogens.</title>
        <authorList>
            <person name="Zhang X.-Q."/>
        </authorList>
    </citation>
    <scope>NUCLEOTIDE SEQUENCE [LARGE SCALE GENOMIC DNA]</scope>
    <source>
        <strain evidence="2 4">HZ9B</strain>
    </source>
</reference>
<dbReference type="AlphaFoldDB" id="A0A2U9T392"/>
<keyword evidence="1" id="KW-1133">Transmembrane helix</keyword>
<dbReference type="EMBL" id="CP029843">
    <property type="protein sequence ID" value="AWV06931.1"/>
    <property type="molecule type" value="Genomic_DNA"/>
</dbReference>
<evidence type="ECO:0000313" key="4">
    <source>
        <dbReference type="Proteomes" id="UP000249447"/>
    </source>
</evidence>
<evidence type="ECO:0000256" key="1">
    <source>
        <dbReference type="SAM" id="Phobius"/>
    </source>
</evidence>
<dbReference type="KEGG" id="lmb:C9I47_1216"/>
<dbReference type="Proteomes" id="UP000249447">
    <property type="component" value="Chromosome"/>
</dbReference>
<dbReference type="RefSeq" id="WP_111266056.1">
    <property type="nucleotide sequence ID" value="NZ_CP029843.1"/>
</dbReference>